<proteinExistence type="predicted"/>
<keyword evidence="3" id="KW-1185">Reference proteome</keyword>
<organism evidence="2 3">
    <name type="scientific">Petrolisthes cinctipes</name>
    <name type="common">Flat porcelain crab</name>
    <dbReference type="NCBI Taxonomy" id="88211"/>
    <lineage>
        <taxon>Eukaryota</taxon>
        <taxon>Metazoa</taxon>
        <taxon>Ecdysozoa</taxon>
        <taxon>Arthropoda</taxon>
        <taxon>Crustacea</taxon>
        <taxon>Multicrustacea</taxon>
        <taxon>Malacostraca</taxon>
        <taxon>Eumalacostraca</taxon>
        <taxon>Eucarida</taxon>
        <taxon>Decapoda</taxon>
        <taxon>Pleocyemata</taxon>
        <taxon>Anomura</taxon>
        <taxon>Galatheoidea</taxon>
        <taxon>Porcellanidae</taxon>
        <taxon>Petrolisthes</taxon>
    </lineage>
</organism>
<gene>
    <name evidence="2" type="ORF">Pcinc_023182</name>
</gene>
<sequence length="98" mass="10913">MHHYSPPPSTSSAPTPPSYLVTSTKPYPTHHNTPPLFPGRHYTCSLLPCPLLHLSYPLPAHHYTCPLPSSMTFTPSFLPSSSPICSFLRHQVQFQETS</sequence>
<evidence type="ECO:0000256" key="1">
    <source>
        <dbReference type="SAM" id="MobiDB-lite"/>
    </source>
</evidence>
<dbReference type="AlphaFoldDB" id="A0AAE1FCI1"/>
<feature type="region of interest" description="Disordered" evidence="1">
    <location>
        <begin position="1"/>
        <end position="32"/>
    </location>
</feature>
<name>A0AAE1FCI1_PETCI</name>
<evidence type="ECO:0000313" key="3">
    <source>
        <dbReference type="Proteomes" id="UP001286313"/>
    </source>
</evidence>
<accession>A0AAE1FCI1</accession>
<comment type="caution">
    <text evidence="2">The sequence shown here is derived from an EMBL/GenBank/DDBJ whole genome shotgun (WGS) entry which is preliminary data.</text>
</comment>
<dbReference type="Proteomes" id="UP001286313">
    <property type="component" value="Unassembled WGS sequence"/>
</dbReference>
<evidence type="ECO:0000313" key="2">
    <source>
        <dbReference type="EMBL" id="KAK3871680.1"/>
    </source>
</evidence>
<feature type="compositionally biased region" description="Polar residues" evidence="1">
    <location>
        <begin position="20"/>
        <end position="32"/>
    </location>
</feature>
<reference evidence="2" key="1">
    <citation type="submission" date="2023-10" db="EMBL/GenBank/DDBJ databases">
        <title>Genome assemblies of two species of porcelain crab, Petrolisthes cinctipes and Petrolisthes manimaculis (Anomura: Porcellanidae).</title>
        <authorList>
            <person name="Angst P."/>
        </authorList>
    </citation>
    <scope>NUCLEOTIDE SEQUENCE</scope>
    <source>
        <strain evidence="2">PB745_01</strain>
        <tissue evidence="2">Gill</tissue>
    </source>
</reference>
<dbReference type="EMBL" id="JAWQEG010002482">
    <property type="protein sequence ID" value="KAK3871680.1"/>
    <property type="molecule type" value="Genomic_DNA"/>
</dbReference>
<protein>
    <submittedName>
        <fullName evidence="2">Uncharacterized protein</fullName>
    </submittedName>
</protein>
<feature type="compositionally biased region" description="Pro residues" evidence="1">
    <location>
        <begin position="1"/>
        <end position="17"/>
    </location>
</feature>